<evidence type="ECO:0000256" key="4">
    <source>
        <dbReference type="ARBA" id="ARBA00022692"/>
    </source>
</evidence>
<evidence type="ECO:0000256" key="2">
    <source>
        <dbReference type="ARBA" id="ARBA00022448"/>
    </source>
</evidence>
<dbReference type="InterPro" id="IPR023996">
    <property type="entry name" value="TonB-dep_OMP_SusC/RagA"/>
</dbReference>
<keyword evidence="3 7" id="KW-1134">Transmembrane beta strand</keyword>
<dbReference type="NCBIfam" id="TIGR04057">
    <property type="entry name" value="SusC_RagA_signa"/>
    <property type="match status" value="1"/>
</dbReference>
<dbReference type="GO" id="GO:0009279">
    <property type="term" value="C:cell outer membrane"/>
    <property type="evidence" value="ECO:0007669"/>
    <property type="project" value="UniProtKB-SubCell"/>
</dbReference>
<dbReference type="PROSITE" id="PS52016">
    <property type="entry name" value="TONB_DEPENDENT_REC_3"/>
    <property type="match status" value="1"/>
</dbReference>
<dbReference type="InterPro" id="IPR037066">
    <property type="entry name" value="Plug_dom_sf"/>
</dbReference>
<keyword evidence="6 7" id="KW-0998">Cell outer membrane</keyword>
<dbReference type="InterPro" id="IPR023997">
    <property type="entry name" value="TonB-dep_OMP_SusC/RagA_CS"/>
</dbReference>
<comment type="similarity">
    <text evidence="7">Belongs to the TonB-dependent receptor family.</text>
</comment>
<dbReference type="FunFam" id="2.170.130.10:FF:000003">
    <property type="entry name" value="SusC/RagA family TonB-linked outer membrane protein"/>
    <property type="match status" value="1"/>
</dbReference>
<dbReference type="SUPFAM" id="SSF56935">
    <property type="entry name" value="Porins"/>
    <property type="match status" value="1"/>
</dbReference>
<keyword evidence="5 7" id="KW-0472">Membrane</keyword>
<organism evidence="9 10">
    <name type="scientific">Maribellus luteus</name>
    <dbReference type="NCBI Taxonomy" id="2305463"/>
    <lineage>
        <taxon>Bacteria</taxon>
        <taxon>Pseudomonadati</taxon>
        <taxon>Bacteroidota</taxon>
        <taxon>Bacteroidia</taxon>
        <taxon>Marinilabiliales</taxon>
        <taxon>Prolixibacteraceae</taxon>
        <taxon>Maribellus</taxon>
    </lineage>
</organism>
<proteinExistence type="inferred from homology"/>
<comment type="caution">
    <text evidence="9">The sequence shown here is derived from an EMBL/GenBank/DDBJ whole genome shotgun (WGS) entry which is preliminary data.</text>
</comment>
<comment type="subcellular location">
    <subcellularLocation>
        <location evidence="1 7">Cell outer membrane</location>
        <topology evidence="1 7">Multi-pass membrane protein</topology>
    </subcellularLocation>
</comment>
<dbReference type="InterPro" id="IPR039426">
    <property type="entry name" value="TonB-dep_rcpt-like"/>
</dbReference>
<dbReference type="InterPro" id="IPR012910">
    <property type="entry name" value="Plug_dom"/>
</dbReference>
<evidence type="ECO:0000256" key="6">
    <source>
        <dbReference type="ARBA" id="ARBA00023237"/>
    </source>
</evidence>
<keyword evidence="10" id="KW-1185">Reference proteome</keyword>
<sequence length="1114" mass="125746">MKKKRFFRGCEYPGLMKLVVTMKLTTLLLFLSMVTMATGSYSQNTRFSLNVKDATILQVLEEIERQTEFGFLFKTDQLDMEDRYTVNLKEAKIENVMNEVLDNEHYSYRVMDRIIVISKKDANPDDMMDQNNEKVSGKVSDSSGLPLPGVTVVVKGTTAGTVTDADGKYSLSNIPEGATLVFSFVGMQTQEVVVGSQTSIHVRMEDESIGLEEVVAIGYGVQRKVSITNAVSSIDAEELSERTSTNINQALQGRLSGVTIIDRGGAPGNENLTTRIRGITSLNDNTPLVLIDGVPGNLSQVNPVDIESVSVLKDAASAAIYGSRAAAGVILITTKAPTGGKLSVTYNGYFGIARTNNNAEHMDAVTYMKQQNAAYMNTYGYEFYTDDYIQQWPKNHAGNPEQYPLPNTWQEAMFDLAPQHSHTLTLSGGNEKITNRISYRYLDEKAILPTYKFNLSELRARTEFKLNKKLTISSNINIRLSERSAPIDEWSSFVRIWQGSQWGVPYYKDGSYGLSVDSFSPLIFSKEMGSRKYNKTYAIGIFSGVYQFSDALKFSAQYSTQHHFNNTMAFVNKYDFTDELHPERRTFNTLNRMTDNRGQSREDGIDFQMTYSNTFKKHTVSGIAGYSEIHYEDDYVQGYRQSFYNNELQTLSMGANDATQSATGGNSEWGLRSYFSRVNYEYDGKYLFEANARYDGSSRFAEGHRYGFFPSFSAGWRISSESFWKSLKEAVNELKLRGSWGEVGSQQVGLYSFMKTYNQRNYIFNDGVATGYRQTNLASEDISWETTTQLNIGLDAYFLNNKVNFSIDYYNKRTEDILLLVPIPSIIGLEPTNQNAGVVENKGLEFVLGGRQSVGDYKFELNFNLNYNQNKVIDLAGTGPHISAHGNSDYRIITTEGKPINSYYGFETDGFFQTPEEVANYAQWDGSVGPGDIKYVDQNNDGELTPKDYVIFGNEMPDWTFSSTMSVSWKKLKLDLFWQGVAGSDKLMTGSVLEHGIWGGFTHKIWEDYWTPENRDAKFPRPTKYTMKNAQISDFSMINGSYLRLKNIRLSYDIPQKFCNKLNISGINVYLSATNLLTFAELNKYHIDPEMEGRDQEYIYPQTSVTTIGLNVNF</sequence>
<dbReference type="Pfam" id="PF13715">
    <property type="entry name" value="CarbopepD_reg_2"/>
    <property type="match status" value="1"/>
</dbReference>
<accession>A0A399STX4</accession>
<dbReference type="Proteomes" id="UP000265926">
    <property type="component" value="Unassembled WGS sequence"/>
</dbReference>
<evidence type="ECO:0000313" key="10">
    <source>
        <dbReference type="Proteomes" id="UP000265926"/>
    </source>
</evidence>
<evidence type="ECO:0000256" key="1">
    <source>
        <dbReference type="ARBA" id="ARBA00004571"/>
    </source>
</evidence>
<dbReference type="Pfam" id="PF07715">
    <property type="entry name" value="Plug"/>
    <property type="match status" value="1"/>
</dbReference>
<evidence type="ECO:0000256" key="5">
    <source>
        <dbReference type="ARBA" id="ARBA00023136"/>
    </source>
</evidence>
<dbReference type="SUPFAM" id="SSF49464">
    <property type="entry name" value="Carboxypeptidase regulatory domain-like"/>
    <property type="match status" value="1"/>
</dbReference>
<dbReference type="AlphaFoldDB" id="A0A399STX4"/>
<dbReference type="InterPro" id="IPR018247">
    <property type="entry name" value="EF_Hand_1_Ca_BS"/>
</dbReference>
<evidence type="ECO:0000256" key="7">
    <source>
        <dbReference type="PROSITE-ProRule" id="PRU01360"/>
    </source>
</evidence>
<evidence type="ECO:0000259" key="8">
    <source>
        <dbReference type="Pfam" id="PF07715"/>
    </source>
</evidence>
<dbReference type="Gene3D" id="2.170.130.10">
    <property type="entry name" value="TonB-dependent receptor, plug domain"/>
    <property type="match status" value="1"/>
</dbReference>
<name>A0A399STX4_9BACT</name>
<dbReference type="NCBIfam" id="TIGR04056">
    <property type="entry name" value="OMP_RagA_SusC"/>
    <property type="match status" value="1"/>
</dbReference>
<keyword evidence="4 7" id="KW-0812">Transmembrane</keyword>
<gene>
    <name evidence="9" type="ORF">D1614_23360</name>
</gene>
<evidence type="ECO:0000256" key="3">
    <source>
        <dbReference type="ARBA" id="ARBA00022452"/>
    </source>
</evidence>
<dbReference type="OrthoDB" id="9768177at2"/>
<dbReference type="InterPro" id="IPR008969">
    <property type="entry name" value="CarboxyPept-like_regulatory"/>
</dbReference>
<reference evidence="9 10" key="1">
    <citation type="submission" date="2018-08" db="EMBL/GenBank/DDBJ databases">
        <title>Pallidiluteibacterium maritimus gen. nov., sp. nov., isolated from coastal sediment.</title>
        <authorList>
            <person name="Zhou L.Y."/>
        </authorList>
    </citation>
    <scope>NUCLEOTIDE SEQUENCE [LARGE SCALE GENOMIC DNA]</scope>
    <source>
        <strain evidence="9 10">XSD2</strain>
    </source>
</reference>
<evidence type="ECO:0000313" key="9">
    <source>
        <dbReference type="EMBL" id="RIJ45365.1"/>
    </source>
</evidence>
<keyword evidence="2 7" id="KW-0813">Transport</keyword>
<dbReference type="InterPro" id="IPR036942">
    <property type="entry name" value="Beta-barrel_TonB_sf"/>
</dbReference>
<protein>
    <submittedName>
        <fullName evidence="9">SusC/RagA family TonB-linked outer membrane protein</fullName>
    </submittedName>
</protein>
<dbReference type="FunFam" id="2.60.40.1120:FF:000003">
    <property type="entry name" value="Outer membrane protein Omp121"/>
    <property type="match status" value="1"/>
</dbReference>
<dbReference type="EMBL" id="QWGR01000028">
    <property type="protein sequence ID" value="RIJ45365.1"/>
    <property type="molecule type" value="Genomic_DNA"/>
</dbReference>
<dbReference type="PROSITE" id="PS00018">
    <property type="entry name" value="EF_HAND_1"/>
    <property type="match status" value="1"/>
</dbReference>
<dbReference type="Gene3D" id="2.40.170.20">
    <property type="entry name" value="TonB-dependent receptor, beta-barrel domain"/>
    <property type="match status" value="1"/>
</dbReference>
<dbReference type="Gene3D" id="2.60.40.1120">
    <property type="entry name" value="Carboxypeptidase-like, regulatory domain"/>
    <property type="match status" value="1"/>
</dbReference>
<feature type="domain" description="TonB-dependent receptor plug" evidence="8">
    <location>
        <begin position="224"/>
        <end position="329"/>
    </location>
</feature>